<evidence type="ECO:0000256" key="2">
    <source>
        <dbReference type="ARBA" id="ARBA00007970"/>
    </source>
</evidence>
<evidence type="ECO:0000259" key="10">
    <source>
        <dbReference type="Pfam" id="PF00155"/>
    </source>
</evidence>
<dbReference type="Gene3D" id="3.90.1150.10">
    <property type="entry name" value="Aspartate Aminotransferase, domain 1"/>
    <property type="match status" value="1"/>
</dbReference>
<dbReference type="InterPro" id="IPR015422">
    <property type="entry name" value="PyrdxlP-dep_Trfase_small"/>
</dbReference>
<evidence type="ECO:0000256" key="5">
    <source>
        <dbReference type="ARBA" id="ARBA00022605"/>
    </source>
</evidence>
<comment type="cofactor">
    <cofactor evidence="1">
        <name>pyridoxal 5'-phosphate</name>
        <dbReference type="ChEBI" id="CHEBI:597326"/>
    </cofactor>
</comment>
<dbReference type="InterPro" id="IPR004839">
    <property type="entry name" value="Aminotransferase_I/II_large"/>
</dbReference>
<evidence type="ECO:0000256" key="8">
    <source>
        <dbReference type="ARBA" id="ARBA00023102"/>
    </source>
</evidence>
<name>K0EYW8_NOCB7</name>
<dbReference type="EC" id="2.6.1.9" evidence="11"/>
<keyword evidence="6 11" id="KW-0808">Transferase</keyword>
<dbReference type="AlphaFoldDB" id="K0EYW8"/>
<dbReference type="CDD" id="cd00609">
    <property type="entry name" value="AAT_like"/>
    <property type="match status" value="1"/>
</dbReference>
<evidence type="ECO:0000256" key="1">
    <source>
        <dbReference type="ARBA" id="ARBA00001933"/>
    </source>
</evidence>
<evidence type="ECO:0000256" key="3">
    <source>
        <dbReference type="ARBA" id="ARBA00011738"/>
    </source>
</evidence>
<dbReference type="GO" id="GO:0004400">
    <property type="term" value="F:histidinol-phosphate transaminase activity"/>
    <property type="evidence" value="ECO:0007669"/>
    <property type="project" value="UniProtKB-EC"/>
</dbReference>
<dbReference type="InterPro" id="IPR005861">
    <property type="entry name" value="HisP_aminotrans"/>
</dbReference>
<dbReference type="KEGG" id="nbr:O3I_023635"/>
<dbReference type="HOGENOM" id="CLU_017584_3_1_11"/>
<gene>
    <name evidence="11" type="ORF">O3I_023635</name>
</gene>
<dbReference type="Pfam" id="PF00155">
    <property type="entry name" value="Aminotran_1_2"/>
    <property type="match status" value="1"/>
</dbReference>
<sequence length="367" mass="40361">MDELMGLVRTAIREMRPYSSAPTASSRITVRARLDANESPYPPFPGEVEQYGLNRYPEPRPELLLDVFTTLYGVPRDSLLFSRGTDEAIDLLVRGFCAEGQHKILCTPPTSALYRHAARVQGVDVLEVPLTPPDFQLDVPGILHTHAANPQATVLFFCSPNNPTANLLDRADILRVARTLLGKAIVVVDELYLDYSNAESLADSLTTHPNIVVLRSMSKGYSLAGARFGITIAHPDIISVLGRMIAPHPLSQSAIRAVARVLTPAGKDYTRANIDRVLSERARVARELRARSTTARIFHSDTNFLLVQVTDTPALLNAMERNGIKIRDCSTLVGIENSVRISIGTPEENNAMLAVFDRFDPESTVSH</sequence>
<keyword evidence="8" id="KW-0368">Histidine biosynthesis</keyword>
<dbReference type="InterPro" id="IPR015421">
    <property type="entry name" value="PyrdxlP-dep_Trfase_major"/>
</dbReference>
<dbReference type="GO" id="GO:0030170">
    <property type="term" value="F:pyridoxal phosphate binding"/>
    <property type="evidence" value="ECO:0007669"/>
    <property type="project" value="InterPro"/>
</dbReference>
<keyword evidence="7" id="KW-0663">Pyridoxal phosphate</keyword>
<evidence type="ECO:0000256" key="6">
    <source>
        <dbReference type="ARBA" id="ARBA00022679"/>
    </source>
</evidence>
<evidence type="ECO:0000313" key="12">
    <source>
        <dbReference type="Proteomes" id="UP000006304"/>
    </source>
</evidence>
<evidence type="ECO:0000256" key="4">
    <source>
        <dbReference type="ARBA" id="ARBA00022576"/>
    </source>
</evidence>
<dbReference type="PANTHER" id="PTHR42885">
    <property type="entry name" value="HISTIDINOL-PHOSPHATE AMINOTRANSFERASE-RELATED"/>
    <property type="match status" value="1"/>
</dbReference>
<feature type="domain" description="Aminotransferase class I/classII large" evidence="10">
    <location>
        <begin position="49"/>
        <end position="353"/>
    </location>
</feature>
<dbReference type="Proteomes" id="UP000006304">
    <property type="component" value="Chromosome"/>
</dbReference>
<dbReference type="NCBIfam" id="TIGR01141">
    <property type="entry name" value="hisC"/>
    <property type="match status" value="1"/>
</dbReference>
<proteinExistence type="inferred from homology"/>
<accession>K0EYW8</accession>
<dbReference type="PANTHER" id="PTHR42885:SF2">
    <property type="entry name" value="HISTIDINOL-PHOSPHATE AMINOTRANSFERASE"/>
    <property type="match status" value="1"/>
</dbReference>
<dbReference type="eggNOG" id="COG0079">
    <property type="taxonomic scope" value="Bacteria"/>
</dbReference>
<dbReference type="EMBL" id="CP003876">
    <property type="protein sequence ID" value="AFU02682.1"/>
    <property type="molecule type" value="Genomic_DNA"/>
</dbReference>
<dbReference type="STRING" id="1133849.O3I_023635"/>
<dbReference type="RefSeq" id="WP_014985537.1">
    <property type="nucleotide sequence ID" value="NC_018681.1"/>
</dbReference>
<comment type="pathway">
    <text evidence="9">Amino-acid biosynthesis.</text>
</comment>
<comment type="subunit">
    <text evidence="3">Homodimer.</text>
</comment>
<reference evidence="11 12" key="1">
    <citation type="journal article" date="2012" name="J. Bacteriol.">
        <title>Complete genome sequence of Nocardia brasiliensis HUJEG-1.</title>
        <authorList>
            <person name="Vera-Cabrera L."/>
            <person name="Ortiz-Lopez R."/>
            <person name="Elizondo-Gonzalez R."/>
            <person name="Perez-Maya A.A."/>
            <person name="Ocampo-Candiani J."/>
        </authorList>
    </citation>
    <scope>NUCLEOTIDE SEQUENCE [LARGE SCALE GENOMIC DNA]</scope>
    <source>
        <strain evidence="12">ATCC 700358</strain>
    </source>
</reference>
<evidence type="ECO:0000313" key="11">
    <source>
        <dbReference type="EMBL" id="AFU02682.1"/>
    </source>
</evidence>
<keyword evidence="12" id="KW-1185">Reference proteome</keyword>
<comment type="similarity">
    <text evidence="2">Belongs to the class-II pyridoxal-phosphate-dependent aminotransferase family. Histidinol-phosphate aminotransferase subfamily.</text>
</comment>
<keyword evidence="5" id="KW-0028">Amino-acid biosynthesis</keyword>
<evidence type="ECO:0000256" key="7">
    <source>
        <dbReference type="ARBA" id="ARBA00022898"/>
    </source>
</evidence>
<dbReference type="SUPFAM" id="SSF53383">
    <property type="entry name" value="PLP-dependent transferases"/>
    <property type="match status" value="1"/>
</dbReference>
<dbReference type="Gene3D" id="3.40.640.10">
    <property type="entry name" value="Type I PLP-dependent aspartate aminotransferase-like (Major domain)"/>
    <property type="match status" value="1"/>
</dbReference>
<dbReference type="InterPro" id="IPR015424">
    <property type="entry name" value="PyrdxlP-dep_Trfase"/>
</dbReference>
<keyword evidence="4 11" id="KW-0032">Aminotransferase</keyword>
<evidence type="ECO:0000256" key="9">
    <source>
        <dbReference type="ARBA" id="ARBA00029440"/>
    </source>
</evidence>
<organism evidence="11 12">
    <name type="scientific">Nocardia brasiliensis (strain ATCC 700358 / HUJEG-1)</name>
    <dbReference type="NCBI Taxonomy" id="1133849"/>
    <lineage>
        <taxon>Bacteria</taxon>
        <taxon>Bacillati</taxon>
        <taxon>Actinomycetota</taxon>
        <taxon>Actinomycetes</taxon>
        <taxon>Mycobacteriales</taxon>
        <taxon>Nocardiaceae</taxon>
        <taxon>Nocardia</taxon>
    </lineage>
</organism>
<protein>
    <submittedName>
        <fullName evidence="11">Histidinol-phosphate aminotransferase</fullName>
        <ecNumber evidence="11">2.6.1.9</ecNumber>
    </submittedName>
</protein>
<dbReference type="GO" id="GO:0000105">
    <property type="term" value="P:L-histidine biosynthetic process"/>
    <property type="evidence" value="ECO:0007669"/>
    <property type="project" value="UniProtKB-KW"/>
</dbReference>